<evidence type="ECO:0000313" key="5">
    <source>
        <dbReference type="Proteomes" id="UP001388673"/>
    </source>
</evidence>
<feature type="compositionally biased region" description="Basic and acidic residues" evidence="2">
    <location>
        <begin position="533"/>
        <end position="546"/>
    </location>
</feature>
<dbReference type="PROSITE" id="PS50102">
    <property type="entry name" value="RRM"/>
    <property type="match status" value="1"/>
</dbReference>
<dbReference type="InterPro" id="IPR035979">
    <property type="entry name" value="RBD_domain_sf"/>
</dbReference>
<evidence type="ECO:0000256" key="1">
    <source>
        <dbReference type="PROSITE-ProRule" id="PRU00176"/>
    </source>
</evidence>
<feature type="compositionally biased region" description="Basic and acidic residues" evidence="2">
    <location>
        <begin position="1304"/>
        <end position="1314"/>
    </location>
</feature>
<feature type="compositionally biased region" description="Polar residues" evidence="2">
    <location>
        <begin position="50"/>
        <end position="63"/>
    </location>
</feature>
<feature type="compositionally biased region" description="Basic and acidic residues" evidence="2">
    <location>
        <begin position="131"/>
        <end position="141"/>
    </location>
</feature>
<dbReference type="InterPro" id="IPR000504">
    <property type="entry name" value="RRM_dom"/>
</dbReference>
<feature type="compositionally biased region" description="Polar residues" evidence="2">
    <location>
        <begin position="231"/>
        <end position="247"/>
    </location>
</feature>
<feature type="compositionally biased region" description="Low complexity" evidence="2">
    <location>
        <begin position="354"/>
        <end position="364"/>
    </location>
</feature>
<accession>A0AAW0YZQ7</accession>
<proteinExistence type="predicted"/>
<dbReference type="GeneID" id="92179943"/>
<gene>
    <name evidence="4" type="ORF">IAR55_002685</name>
</gene>
<evidence type="ECO:0000256" key="2">
    <source>
        <dbReference type="SAM" id="MobiDB-lite"/>
    </source>
</evidence>
<dbReference type="EMBL" id="JBCAWK010000005">
    <property type="protein sequence ID" value="KAK8858458.1"/>
    <property type="molecule type" value="Genomic_DNA"/>
</dbReference>
<feature type="compositionally biased region" description="Basic and acidic residues" evidence="2">
    <location>
        <begin position="1267"/>
        <end position="1279"/>
    </location>
</feature>
<keyword evidence="1" id="KW-0694">RNA-binding</keyword>
<feature type="region of interest" description="Disordered" evidence="2">
    <location>
        <begin position="693"/>
        <end position="712"/>
    </location>
</feature>
<feature type="region of interest" description="Disordered" evidence="2">
    <location>
        <begin position="1037"/>
        <end position="1095"/>
    </location>
</feature>
<dbReference type="SUPFAM" id="SSF54928">
    <property type="entry name" value="RNA-binding domain, RBD"/>
    <property type="match status" value="1"/>
</dbReference>
<dbReference type="InterPro" id="IPR012677">
    <property type="entry name" value="Nucleotide-bd_a/b_plait_sf"/>
</dbReference>
<dbReference type="Proteomes" id="UP001388673">
    <property type="component" value="Unassembled WGS sequence"/>
</dbReference>
<feature type="compositionally biased region" description="Polar residues" evidence="2">
    <location>
        <begin position="144"/>
        <end position="156"/>
    </location>
</feature>
<feature type="region of interest" description="Disordered" evidence="2">
    <location>
        <begin position="222"/>
        <end position="249"/>
    </location>
</feature>
<reference evidence="4 5" key="1">
    <citation type="journal article" date="2024" name="bioRxiv">
        <title>Comparative genomics of Cryptococcus and Kwoniella reveals pathogenesis evolution and contrasting karyotype dynamics via intercentromeric recombination or chromosome fusion.</title>
        <authorList>
            <person name="Coelho M.A."/>
            <person name="David-Palma M."/>
            <person name="Shea T."/>
            <person name="Bowers K."/>
            <person name="McGinley-Smith S."/>
            <person name="Mohammad A.W."/>
            <person name="Gnirke A."/>
            <person name="Yurkov A.M."/>
            <person name="Nowrousian M."/>
            <person name="Sun S."/>
            <person name="Cuomo C.A."/>
            <person name="Heitman J."/>
        </authorList>
    </citation>
    <scope>NUCLEOTIDE SEQUENCE [LARGE SCALE GENOMIC DNA]</scope>
    <source>
        <strain evidence="4 5">CBS 13917</strain>
    </source>
</reference>
<keyword evidence="5" id="KW-1185">Reference proteome</keyword>
<evidence type="ECO:0000313" key="4">
    <source>
        <dbReference type="EMBL" id="KAK8858458.1"/>
    </source>
</evidence>
<dbReference type="RefSeq" id="XP_066803299.1">
    <property type="nucleotide sequence ID" value="XM_066945798.1"/>
</dbReference>
<feature type="region of interest" description="Disordered" evidence="2">
    <location>
        <begin position="1267"/>
        <end position="1314"/>
    </location>
</feature>
<name>A0AAW0YZQ7_9TREE</name>
<evidence type="ECO:0000259" key="3">
    <source>
        <dbReference type="PROSITE" id="PS50102"/>
    </source>
</evidence>
<dbReference type="CDD" id="cd00590">
    <property type="entry name" value="RRM_SF"/>
    <property type="match status" value="1"/>
</dbReference>
<feature type="region of interest" description="Disordered" evidence="2">
    <location>
        <begin position="1"/>
        <end position="169"/>
    </location>
</feature>
<feature type="region of interest" description="Disordered" evidence="2">
    <location>
        <begin position="728"/>
        <end position="796"/>
    </location>
</feature>
<feature type="compositionally biased region" description="Pro residues" evidence="2">
    <location>
        <begin position="1037"/>
        <end position="1049"/>
    </location>
</feature>
<feature type="region of interest" description="Disordered" evidence="2">
    <location>
        <begin position="533"/>
        <end position="562"/>
    </location>
</feature>
<feature type="region of interest" description="Disordered" evidence="2">
    <location>
        <begin position="1120"/>
        <end position="1225"/>
    </location>
</feature>
<organism evidence="4 5">
    <name type="scientific">Kwoniella newhampshirensis</name>
    <dbReference type="NCBI Taxonomy" id="1651941"/>
    <lineage>
        <taxon>Eukaryota</taxon>
        <taxon>Fungi</taxon>
        <taxon>Dikarya</taxon>
        <taxon>Basidiomycota</taxon>
        <taxon>Agaricomycotina</taxon>
        <taxon>Tremellomycetes</taxon>
        <taxon>Tremellales</taxon>
        <taxon>Cryptococcaceae</taxon>
        <taxon>Kwoniella</taxon>
    </lineage>
</organism>
<feature type="compositionally biased region" description="Basic and acidic residues" evidence="2">
    <location>
        <begin position="93"/>
        <end position="109"/>
    </location>
</feature>
<feature type="compositionally biased region" description="Basic and acidic residues" evidence="2">
    <location>
        <begin position="1125"/>
        <end position="1141"/>
    </location>
</feature>
<feature type="domain" description="RRM" evidence="3">
    <location>
        <begin position="823"/>
        <end position="901"/>
    </location>
</feature>
<dbReference type="GO" id="GO:0003723">
    <property type="term" value="F:RNA binding"/>
    <property type="evidence" value="ECO:0007669"/>
    <property type="project" value="UniProtKB-UniRule"/>
</dbReference>
<sequence>MSSHGPPPSVTTHGRLPPSQHGLLTAGTTAMQQAYHRQPHPQSHHRPHSLNQYNVQHSAQSAQDRGAPLQSVSASTEQMACEDIYSETAHSPANHERQENELDRDKVTVKDGGATSDRDDDGWVSGLRSSTRPDFDFKTKNPGEISSTTVSPPTSRANRHHDGRSGVPTLTSRFVENTISKVLDERTIAESTDKAIVPTYHDPAHIQRTGHWDVTRVAVPQSRRGGHASATRGQENVDVTPTDTNNKPPIASTGWDVATGPPQSEWNKAAQLQKWASGIPPASPRAPPTPAPIPDTALTDGSLSKRNSIVEAPDPVILFYSGDEQEVTPALTHSSETEIRDGESEAPDPAKMSTLPPTTTAKPPTILSVRRTGGSSVPISPVTPQVTGTDYSRRYERRTERMWHPRRKDWWKRPPHPMYSPQFAKQRLLVEFPFPVRVDQVRELLAQHFAKWGHIRATFHYEVTGDRCEKGFVVFDDPTSVEACLADPDRHTCRFRSAPRVAATEMELVIKRSEAAHLTRTVYIRVTGARADERARSASPTRHDRGTSAQATNFNQHDDHATSPRSILPATVCVDAVPHAPKHNFTRPMWSARLRPTGVSIERLWSHLMEATGESAQQIAEVDLRRRIPEREFIPRLCGYFAEVCNIFPPTTKGQGWLVAVGGPQDGRHLMNELQKLPGFLVRWADERDGHYPIDGPEAYPESSIAPRSPTTRLHQELQDGLTLTSPLCHEPAGHKAHEQAPPVPNDAAASSANSVLGSPLIEPKIENPLSPARNTPTVQENRPEEEASPTHPHLHRAVIHTYRGRILKEDTSSKAPRYIDDSAIFVGRLNKQLESQFTLLRRFEKYGVINAIEYSPKYGQGTYASARILFQDKTAAERAITFEHGARSFGSAIKVEIRKVLAVDVQTKEMYVDNVGRAISPSMVSQYSPKSPSLYAPPVNLRPRPTAPLAMPPNPTFAYPMFPYYGVPTIGPLYAPPTTSLPVPLPQTTTAPPYDQSITNPGGTTLQSGMPFPMLCAAWGIGYLPAGVAPTLPFCPQQPIPNPSPPQSPGKDMGSERFGVNTGPLAPQDAAPLSPPSPLGSSNDNSASRAKLAPRGFKEEGGMIKAVYDPFELKQYCEENGIDPPKESPKQVKGGKEDKVTLLPISTGGHDPLPDSRAPSAPSNQYHSLVGPTVRKSASYQSLSSPQQPPQDYARPTSQTRTVPVPIPFSPNHLDSRTLPPHGPHLAMNVQPGSLLSTGPLMHPGYGPAYLQPSAPMSDRDDRLWDEERGVHHQESNRQIHRGLYGRSRQLGRAKYSQQRSSSDGREMEHGVV</sequence>
<comment type="caution">
    <text evidence="4">The sequence shown here is derived from an EMBL/GenBank/DDBJ whole genome shotgun (WGS) entry which is preliminary data.</text>
</comment>
<dbReference type="Gene3D" id="3.30.70.330">
    <property type="match status" value="1"/>
</dbReference>
<protein>
    <recommendedName>
        <fullName evidence="3">RRM domain-containing protein</fullName>
    </recommendedName>
</protein>
<dbReference type="KEGG" id="kne:92179943"/>
<feature type="region of interest" description="Disordered" evidence="2">
    <location>
        <begin position="329"/>
        <end position="364"/>
    </location>
</feature>
<feature type="compositionally biased region" description="Basic residues" evidence="2">
    <location>
        <begin position="37"/>
        <end position="48"/>
    </location>
</feature>